<dbReference type="InterPro" id="IPR000843">
    <property type="entry name" value="HTH_LacI"/>
</dbReference>
<dbReference type="SUPFAM" id="SSF53822">
    <property type="entry name" value="Periplasmic binding protein-like I"/>
    <property type="match status" value="1"/>
</dbReference>
<protein>
    <submittedName>
        <fullName evidence="6">LacI family transcriptional regulator</fullName>
    </submittedName>
</protein>
<dbReference type="InterPro" id="IPR028082">
    <property type="entry name" value="Peripla_BP_I"/>
</dbReference>
<evidence type="ECO:0000259" key="5">
    <source>
        <dbReference type="PROSITE" id="PS50932"/>
    </source>
</evidence>
<dbReference type="Gene3D" id="1.10.260.40">
    <property type="entry name" value="lambda repressor-like DNA-binding domains"/>
    <property type="match status" value="1"/>
</dbReference>
<name>A0A2U0SCM4_9SPHN</name>
<dbReference type="InterPro" id="IPR010982">
    <property type="entry name" value="Lambda_DNA-bd_dom_sf"/>
</dbReference>
<keyword evidence="7" id="KW-1185">Reference proteome</keyword>
<evidence type="ECO:0000256" key="3">
    <source>
        <dbReference type="ARBA" id="ARBA00023125"/>
    </source>
</evidence>
<dbReference type="PROSITE" id="PS00356">
    <property type="entry name" value="HTH_LACI_1"/>
    <property type="match status" value="1"/>
</dbReference>
<dbReference type="InterPro" id="IPR046335">
    <property type="entry name" value="LacI/GalR-like_sensor"/>
</dbReference>
<evidence type="ECO:0000313" key="6">
    <source>
        <dbReference type="EMBL" id="PVX29109.1"/>
    </source>
</evidence>
<dbReference type="PANTHER" id="PTHR30146:SF151">
    <property type="entry name" value="HTH-TYPE TRANSCRIPTIONAL REPRESSOR CYTR"/>
    <property type="match status" value="1"/>
</dbReference>
<dbReference type="SUPFAM" id="SSF47413">
    <property type="entry name" value="lambda repressor-like DNA-binding domains"/>
    <property type="match status" value="1"/>
</dbReference>
<dbReference type="EMBL" id="QENQ01000001">
    <property type="protein sequence ID" value="PVX29109.1"/>
    <property type="molecule type" value="Genomic_DNA"/>
</dbReference>
<feature type="domain" description="HTH lacI-type" evidence="5">
    <location>
        <begin position="4"/>
        <end position="58"/>
    </location>
</feature>
<dbReference type="CDD" id="cd06267">
    <property type="entry name" value="PBP1_LacI_sugar_binding-like"/>
    <property type="match status" value="1"/>
</dbReference>
<evidence type="ECO:0000256" key="1">
    <source>
        <dbReference type="ARBA" id="ARBA00022491"/>
    </source>
</evidence>
<keyword evidence="1" id="KW-0678">Repressor</keyword>
<reference evidence="6 7" key="1">
    <citation type="submission" date="2018-05" db="EMBL/GenBank/DDBJ databases">
        <title>Description of Sphingomonas pokkalii sp nov, isolated from the rhizosphere of saline tolerant pokkali rice and its draft genome analysis.</title>
        <authorList>
            <person name="Menon R."/>
            <person name="Kumari S."/>
            <person name="Rameshkumar N."/>
        </authorList>
    </citation>
    <scope>NUCLEOTIDE SEQUENCE [LARGE SCALE GENOMIC DNA]</scope>
    <source>
        <strain evidence="6 7">L3B27</strain>
    </source>
</reference>
<evidence type="ECO:0000256" key="4">
    <source>
        <dbReference type="ARBA" id="ARBA00023163"/>
    </source>
</evidence>
<dbReference type="GO" id="GO:0003700">
    <property type="term" value="F:DNA-binding transcription factor activity"/>
    <property type="evidence" value="ECO:0007669"/>
    <property type="project" value="TreeGrafter"/>
</dbReference>
<dbReference type="Proteomes" id="UP000245890">
    <property type="component" value="Unassembled WGS sequence"/>
</dbReference>
<dbReference type="CDD" id="cd01392">
    <property type="entry name" value="HTH_LacI"/>
    <property type="match status" value="1"/>
</dbReference>
<gene>
    <name evidence="6" type="ORF">DD559_06975</name>
</gene>
<keyword evidence="2" id="KW-0805">Transcription regulation</keyword>
<dbReference type="RefSeq" id="WP_116468552.1">
    <property type="nucleotide sequence ID" value="NZ_QENQ01000001.1"/>
</dbReference>
<keyword evidence="4" id="KW-0804">Transcription</keyword>
<evidence type="ECO:0000313" key="7">
    <source>
        <dbReference type="Proteomes" id="UP000245890"/>
    </source>
</evidence>
<dbReference type="Gene3D" id="3.40.50.2300">
    <property type="match status" value="2"/>
</dbReference>
<dbReference type="PANTHER" id="PTHR30146">
    <property type="entry name" value="LACI-RELATED TRANSCRIPTIONAL REPRESSOR"/>
    <property type="match status" value="1"/>
</dbReference>
<dbReference type="GO" id="GO:0000976">
    <property type="term" value="F:transcription cis-regulatory region binding"/>
    <property type="evidence" value="ECO:0007669"/>
    <property type="project" value="TreeGrafter"/>
</dbReference>
<comment type="caution">
    <text evidence="6">The sequence shown here is derived from an EMBL/GenBank/DDBJ whole genome shotgun (WGS) entry which is preliminary data.</text>
</comment>
<dbReference type="PROSITE" id="PS50932">
    <property type="entry name" value="HTH_LACI_2"/>
    <property type="match status" value="1"/>
</dbReference>
<dbReference type="AlphaFoldDB" id="A0A2U0SCM4"/>
<sequence length="333" mass="35597">MTEATIRDVAARARVSVASVSRALNGLNNVRGDTRDRILAAAEELGYVPHAGARSLSLARAHSIGVVLPDLHGEFFSECVRGMDREASRRGYLLLLSNMHDESDRAMKALRAMRGRVDGLLVMAPHVAPELLKEALSPALPAVLINCRQATPTRPSLRIDNHAGAEAVVRHLVASGRKRIVHLAGPEGNVDARERAEGYCRSLEALLPGTAPVILPGDFNESAGDAAARRILAGEIACDAVFAANDMMALGCLHRLREAGIAIPETIAIAGFDDVPLARYLGLTTVQVRIAELGTRAVARLLDQLEGKMQGNEEVLLTPELVLRGTTATNSQI</sequence>
<organism evidence="6 7">
    <name type="scientific">Sphingomonas pokkalii</name>
    <dbReference type="NCBI Taxonomy" id="2175090"/>
    <lineage>
        <taxon>Bacteria</taxon>
        <taxon>Pseudomonadati</taxon>
        <taxon>Pseudomonadota</taxon>
        <taxon>Alphaproteobacteria</taxon>
        <taxon>Sphingomonadales</taxon>
        <taxon>Sphingomonadaceae</taxon>
        <taxon>Sphingomonas</taxon>
    </lineage>
</organism>
<dbReference type="OrthoDB" id="8433438at2"/>
<proteinExistence type="predicted"/>
<keyword evidence="3" id="KW-0238">DNA-binding</keyword>
<dbReference type="Pfam" id="PF00356">
    <property type="entry name" value="LacI"/>
    <property type="match status" value="1"/>
</dbReference>
<dbReference type="Pfam" id="PF13377">
    <property type="entry name" value="Peripla_BP_3"/>
    <property type="match status" value="1"/>
</dbReference>
<evidence type="ECO:0000256" key="2">
    <source>
        <dbReference type="ARBA" id="ARBA00023015"/>
    </source>
</evidence>
<dbReference type="SMART" id="SM00354">
    <property type="entry name" value="HTH_LACI"/>
    <property type="match status" value="1"/>
</dbReference>
<accession>A0A2U0SCM4</accession>